<dbReference type="PROSITE" id="PS50158">
    <property type="entry name" value="ZF_CCHC"/>
    <property type="match status" value="1"/>
</dbReference>
<dbReference type="InterPro" id="IPR025829">
    <property type="entry name" value="Zn_knuckle_CX2CX3GHX4C"/>
</dbReference>
<keyword evidence="3" id="KW-0862">Zinc</keyword>
<organism evidence="7">
    <name type="scientific">Triticum aestivum</name>
    <name type="common">Wheat</name>
    <dbReference type="NCBI Taxonomy" id="4565"/>
    <lineage>
        <taxon>Eukaryota</taxon>
        <taxon>Viridiplantae</taxon>
        <taxon>Streptophyta</taxon>
        <taxon>Embryophyta</taxon>
        <taxon>Tracheophyta</taxon>
        <taxon>Spermatophyta</taxon>
        <taxon>Magnoliopsida</taxon>
        <taxon>Liliopsida</taxon>
        <taxon>Poales</taxon>
        <taxon>Poaceae</taxon>
        <taxon>BOP clade</taxon>
        <taxon>Pooideae</taxon>
        <taxon>Triticodae</taxon>
        <taxon>Triticeae</taxon>
        <taxon>Triticinae</taxon>
        <taxon>Triticum</taxon>
    </lineage>
</organism>
<evidence type="ECO:0000259" key="6">
    <source>
        <dbReference type="PROSITE" id="PS50158"/>
    </source>
</evidence>
<feature type="compositionally biased region" description="Low complexity" evidence="5">
    <location>
        <begin position="145"/>
        <end position="154"/>
    </location>
</feature>
<feature type="region of interest" description="Disordered" evidence="5">
    <location>
        <begin position="125"/>
        <end position="193"/>
    </location>
</feature>
<dbReference type="EMBL" id="AY143160">
    <property type="protein sequence ID" value="AAN37404.1"/>
    <property type="molecule type" value="mRNA"/>
</dbReference>
<evidence type="ECO:0000256" key="3">
    <source>
        <dbReference type="ARBA" id="ARBA00022833"/>
    </source>
</evidence>
<dbReference type="GO" id="GO:0008270">
    <property type="term" value="F:zinc ion binding"/>
    <property type="evidence" value="ECO:0007669"/>
    <property type="project" value="UniProtKB-KW"/>
</dbReference>
<reference evidence="7" key="1">
    <citation type="submission" date="2002-08" db="EMBL/GenBank/DDBJ databases">
        <title>Zinc finger protein cloning and identification from wheat.</title>
        <authorList>
            <person name="Wan P."/>
            <person name="Ling L."/>
            <person name="Zhang X."/>
        </authorList>
    </citation>
    <scope>NUCLEOTIDE SEQUENCE</scope>
    <source>
        <tissue evidence="7">Leaf</tissue>
    </source>
</reference>
<dbReference type="SMART" id="SM00343">
    <property type="entry name" value="ZnF_C2HC"/>
    <property type="match status" value="1"/>
</dbReference>
<keyword evidence="2 4" id="KW-0863">Zinc-finger</keyword>
<evidence type="ECO:0000256" key="4">
    <source>
        <dbReference type="PROSITE-ProRule" id="PRU00047"/>
    </source>
</evidence>
<evidence type="ECO:0000256" key="5">
    <source>
        <dbReference type="SAM" id="MobiDB-lite"/>
    </source>
</evidence>
<sequence>MIQERGDYKSLDPADILERLNTHEFQLDEKRDIYGSSYGRSCALKAKEVSESEGEDSGSSLGDPEELSQELELLAKKFQKFSRRGHFGKSLRSNDSSSSDYKKRLCHKCKKPGHYIQDCPQWEKESKTKYKDYSSDDAKKKKSSKYSSSKSSKSSSHKKSSSKKARAFIGKEMDSKAEEHEDEEESEESESGVASLALATAFISKSIFNSEENGFTNKADEGNDDYTPTYCFMAKGAKVLKYPSSESSEDESDENLKPSYSKLAKIAVK</sequence>
<evidence type="ECO:0000256" key="1">
    <source>
        <dbReference type="ARBA" id="ARBA00022723"/>
    </source>
</evidence>
<dbReference type="AlphaFoldDB" id="Q84YG4"/>
<evidence type="ECO:0000313" key="7">
    <source>
        <dbReference type="EMBL" id="AAN37404.1"/>
    </source>
</evidence>
<feature type="domain" description="CCHC-type" evidence="6">
    <location>
        <begin position="106"/>
        <end position="121"/>
    </location>
</feature>
<feature type="compositionally biased region" description="Basic and acidic residues" evidence="5">
    <location>
        <begin position="169"/>
        <end position="179"/>
    </location>
</feature>
<name>Q84YG4_WHEAT</name>
<feature type="compositionally biased region" description="Basic and acidic residues" evidence="5">
    <location>
        <begin position="125"/>
        <end position="139"/>
    </location>
</feature>
<dbReference type="GO" id="GO:0003676">
    <property type="term" value="F:nucleic acid binding"/>
    <property type="evidence" value="ECO:0007669"/>
    <property type="project" value="InterPro"/>
</dbReference>
<dbReference type="Pfam" id="PF13696">
    <property type="entry name" value="zf-CCHC_2"/>
    <property type="match status" value="1"/>
</dbReference>
<dbReference type="InterPro" id="IPR001878">
    <property type="entry name" value="Znf_CCHC"/>
</dbReference>
<dbReference type="Gene3D" id="4.10.60.10">
    <property type="entry name" value="Zinc finger, CCHC-type"/>
    <property type="match status" value="1"/>
</dbReference>
<feature type="compositionally biased region" description="Basic residues" evidence="5">
    <location>
        <begin position="155"/>
        <end position="166"/>
    </location>
</feature>
<evidence type="ECO:0000256" key="2">
    <source>
        <dbReference type="ARBA" id="ARBA00022771"/>
    </source>
</evidence>
<accession>Q84YG4</accession>
<proteinExistence type="evidence at transcript level"/>
<dbReference type="InterPro" id="IPR036875">
    <property type="entry name" value="Znf_CCHC_sf"/>
</dbReference>
<protein>
    <submittedName>
        <fullName evidence="7">Zinc finger protein</fullName>
    </submittedName>
</protein>
<feature type="compositionally biased region" description="Acidic residues" evidence="5">
    <location>
        <begin position="180"/>
        <end position="190"/>
    </location>
</feature>
<keyword evidence="1" id="KW-0479">Metal-binding</keyword>
<dbReference type="SUPFAM" id="SSF57756">
    <property type="entry name" value="Retrovirus zinc finger-like domains"/>
    <property type="match status" value="1"/>
</dbReference>